<reference evidence="2" key="1">
    <citation type="submission" date="2010-05" db="EMBL/GenBank/DDBJ databases">
        <title>The complete genome of Truepera radiovictris DSM 17093.</title>
        <authorList>
            <consortium name="US DOE Joint Genome Institute (JGI-PGF)"/>
            <person name="Lucas S."/>
            <person name="Copeland A."/>
            <person name="Lapidus A."/>
            <person name="Glavina del Rio T."/>
            <person name="Dalin E."/>
            <person name="Tice H."/>
            <person name="Bruce D."/>
            <person name="Goodwin L."/>
            <person name="Pitluck S."/>
            <person name="Kyrpides N."/>
            <person name="Mavromatis K."/>
            <person name="Ovchinnikova G."/>
            <person name="Munk A.C."/>
            <person name="Detter J.C."/>
            <person name="Han C."/>
            <person name="Tapia R."/>
            <person name="Land M."/>
            <person name="Hauser L."/>
            <person name="Markowitz V."/>
            <person name="Cheng J.-F."/>
            <person name="Hugenholtz P."/>
            <person name="Woyke T."/>
            <person name="Wu D."/>
            <person name="Tindall B."/>
            <person name="Pomrenke H.G."/>
            <person name="Brambilla E."/>
            <person name="Klenk H.-P."/>
            <person name="Eisen J.A."/>
        </authorList>
    </citation>
    <scope>NUCLEOTIDE SEQUENCE [LARGE SCALE GENOMIC DNA]</scope>
    <source>
        <strain evidence="2">DSM 17093 / CIP 108686 / LMG 22925 / RQ-24</strain>
    </source>
</reference>
<reference evidence="1 2" key="2">
    <citation type="journal article" date="2011" name="Stand. Genomic Sci.">
        <title>Complete genome sequence of Truepera radiovictrix type strain (RQ-24).</title>
        <authorList>
            <person name="Ivanova N."/>
            <person name="Rohde C."/>
            <person name="Munk C."/>
            <person name="Nolan M."/>
            <person name="Lucas S."/>
            <person name="Del Rio T.G."/>
            <person name="Tice H."/>
            <person name="Deshpande S."/>
            <person name="Cheng J.F."/>
            <person name="Tapia R."/>
            <person name="Han C."/>
            <person name="Goodwin L."/>
            <person name="Pitluck S."/>
            <person name="Liolios K."/>
            <person name="Mavromatis K."/>
            <person name="Mikhailova N."/>
            <person name="Pati A."/>
            <person name="Chen A."/>
            <person name="Palaniappan K."/>
            <person name="Land M."/>
            <person name="Hauser L."/>
            <person name="Chang Y.J."/>
            <person name="Jeffries C.D."/>
            <person name="Brambilla E."/>
            <person name="Rohde M."/>
            <person name="Goker M."/>
            <person name="Tindall B.J."/>
            <person name="Woyke T."/>
            <person name="Bristow J."/>
            <person name="Eisen J.A."/>
            <person name="Markowitz V."/>
            <person name="Hugenholtz P."/>
            <person name="Kyrpides N.C."/>
            <person name="Klenk H.P."/>
            <person name="Lapidus A."/>
        </authorList>
    </citation>
    <scope>NUCLEOTIDE SEQUENCE [LARGE SCALE GENOMIC DNA]</scope>
    <source>
        <strain evidence="2">DSM 17093 / CIP 108686 / LMG 22925 / RQ-24</strain>
    </source>
</reference>
<sequence>MDWTDWHALEAAIPLDELPAFHRAFLAHHRPGEADWEGAFLRQVQGKVQATLKGLQREGRARLEGGTLWVSCEAIPEAFRRYADR</sequence>
<organism evidence="1 2">
    <name type="scientific">Truepera radiovictrix (strain DSM 17093 / CIP 108686 / LMG 22925 / RQ-24)</name>
    <dbReference type="NCBI Taxonomy" id="649638"/>
    <lineage>
        <taxon>Bacteria</taxon>
        <taxon>Thermotogati</taxon>
        <taxon>Deinococcota</taxon>
        <taxon>Deinococci</taxon>
        <taxon>Trueperales</taxon>
        <taxon>Trueperaceae</taxon>
        <taxon>Truepera</taxon>
    </lineage>
</organism>
<gene>
    <name evidence="1" type="ordered locus">Trad_0288</name>
</gene>
<proteinExistence type="predicted"/>
<protein>
    <submittedName>
        <fullName evidence="1">Uncharacterized protein</fullName>
    </submittedName>
</protein>
<keyword evidence="2" id="KW-1185">Reference proteome</keyword>
<dbReference type="Proteomes" id="UP000000379">
    <property type="component" value="Chromosome"/>
</dbReference>
<dbReference type="RefSeq" id="WP_013176808.1">
    <property type="nucleotide sequence ID" value="NC_014221.1"/>
</dbReference>
<dbReference type="OrthoDB" id="27199at2"/>
<dbReference type="EMBL" id="CP002049">
    <property type="protein sequence ID" value="ADI13428.1"/>
    <property type="molecule type" value="Genomic_DNA"/>
</dbReference>
<dbReference type="HOGENOM" id="CLU_2552640_0_0_0"/>
<dbReference type="AlphaFoldDB" id="D7CR28"/>
<evidence type="ECO:0000313" key="1">
    <source>
        <dbReference type="EMBL" id="ADI13428.1"/>
    </source>
</evidence>
<name>D7CR28_TRURR</name>
<dbReference type="KEGG" id="tra:Trad_0288"/>
<evidence type="ECO:0000313" key="2">
    <source>
        <dbReference type="Proteomes" id="UP000000379"/>
    </source>
</evidence>
<dbReference type="STRING" id="649638.Trad_0288"/>
<accession>D7CR28</accession>